<keyword evidence="3" id="KW-1185">Reference proteome</keyword>
<dbReference type="Proteomes" id="UP001214576">
    <property type="component" value="Unassembled WGS sequence"/>
</dbReference>
<organism evidence="2 3">
    <name type="scientific">Ovis ammon polii</name>
    <dbReference type="NCBI Taxonomy" id="230172"/>
    <lineage>
        <taxon>Eukaryota</taxon>
        <taxon>Metazoa</taxon>
        <taxon>Chordata</taxon>
        <taxon>Craniata</taxon>
        <taxon>Vertebrata</taxon>
        <taxon>Euteleostomi</taxon>
        <taxon>Mammalia</taxon>
        <taxon>Eutheria</taxon>
        <taxon>Laurasiatheria</taxon>
        <taxon>Artiodactyla</taxon>
        <taxon>Ruminantia</taxon>
        <taxon>Pecora</taxon>
        <taxon>Bovidae</taxon>
        <taxon>Caprinae</taxon>
        <taxon>Ovis</taxon>
    </lineage>
</organism>
<feature type="compositionally biased region" description="Basic and acidic residues" evidence="1">
    <location>
        <begin position="133"/>
        <end position="171"/>
    </location>
</feature>
<comment type="caution">
    <text evidence="2">The sequence shown here is derived from an EMBL/GenBank/DDBJ whole genome shotgun (WGS) entry which is preliminary data.</text>
</comment>
<feature type="region of interest" description="Disordered" evidence="1">
    <location>
        <begin position="131"/>
        <end position="171"/>
    </location>
</feature>
<evidence type="ECO:0000313" key="3">
    <source>
        <dbReference type="Proteomes" id="UP001214576"/>
    </source>
</evidence>
<evidence type="ECO:0000256" key="1">
    <source>
        <dbReference type="SAM" id="MobiDB-lite"/>
    </source>
</evidence>
<dbReference type="AlphaFoldDB" id="A0AAD4UNY5"/>
<reference evidence="2" key="1">
    <citation type="submission" date="2022-03" db="EMBL/GenBank/DDBJ databases">
        <title>Genomic analyses of argali, domestic sheep and their hybrids provide insights into chromosomal evolution, heterosis and genetic basis of agronomic traits.</title>
        <authorList>
            <person name="Li M."/>
        </authorList>
    </citation>
    <scope>NUCLEOTIDE SEQUENCE</scope>
    <source>
        <strain evidence="2">CAU-MHL-2022a</strain>
        <tissue evidence="2">Skin</tissue>
    </source>
</reference>
<dbReference type="EMBL" id="JAKZEL010000002">
    <property type="protein sequence ID" value="KAI4547339.1"/>
    <property type="molecule type" value="Genomic_DNA"/>
</dbReference>
<protein>
    <submittedName>
        <fullName evidence="2">Uncharacterized protein</fullName>
    </submittedName>
</protein>
<evidence type="ECO:0000313" key="2">
    <source>
        <dbReference type="EMBL" id="KAI4547339.1"/>
    </source>
</evidence>
<proteinExistence type="predicted"/>
<sequence length="171" mass="18788">MDPIPASLVPGVHRKLTGLISVHVRVSAFFSSPEPQAAPWQVQVQVCSGGGMEKVECLPDMIWKLGIQTKSGEERLDDQAWKRSGSGQTHDFVALSSHLSWNLGPGSSEPLVPMDLSKTFPIVTETCSKQQTIHKDDSEKEIFEVKPGRRAQGRKEGAEKNEIKVEKQEGA</sequence>
<name>A0AAD4UNY5_OVIAM</name>
<gene>
    <name evidence="2" type="ORF">MG293_003894</name>
</gene>
<accession>A0AAD4UNY5</accession>